<reference evidence="4" key="1">
    <citation type="journal article" date="2020" name="J Insects Food Feed">
        <title>The yellow mealworm (Tenebrio molitor) genome: a resource for the emerging insects as food and feed industry.</title>
        <authorList>
            <person name="Eriksson T."/>
            <person name="Andere A."/>
            <person name="Kelstrup H."/>
            <person name="Emery V."/>
            <person name="Picard C."/>
        </authorList>
    </citation>
    <scope>NUCLEOTIDE SEQUENCE</scope>
    <source>
        <strain evidence="4">Stoneville</strain>
        <tissue evidence="4">Whole head</tissue>
    </source>
</reference>
<keyword evidence="2" id="KW-0175">Coiled coil</keyword>
<evidence type="ECO:0000313" key="5">
    <source>
        <dbReference type="Proteomes" id="UP000719412"/>
    </source>
</evidence>
<evidence type="ECO:0000259" key="3">
    <source>
        <dbReference type="PROSITE" id="PS51031"/>
    </source>
</evidence>
<evidence type="ECO:0000313" key="4">
    <source>
        <dbReference type="EMBL" id="KAH0807391.1"/>
    </source>
</evidence>
<dbReference type="EMBL" id="JABDTM020030580">
    <property type="protein sequence ID" value="KAH0807391.1"/>
    <property type="molecule type" value="Genomic_DNA"/>
</dbReference>
<organism evidence="4 5">
    <name type="scientific">Tenebrio molitor</name>
    <name type="common">Yellow mealworm beetle</name>
    <dbReference type="NCBI Taxonomy" id="7067"/>
    <lineage>
        <taxon>Eukaryota</taxon>
        <taxon>Metazoa</taxon>
        <taxon>Ecdysozoa</taxon>
        <taxon>Arthropoda</taxon>
        <taxon>Hexapoda</taxon>
        <taxon>Insecta</taxon>
        <taxon>Pterygota</taxon>
        <taxon>Neoptera</taxon>
        <taxon>Endopterygota</taxon>
        <taxon>Coleoptera</taxon>
        <taxon>Polyphaga</taxon>
        <taxon>Cucujiformia</taxon>
        <taxon>Tenebrionidae</taxon>
        <taxon>Tenebrio</taxon>
    </lineage>
</organism>
<dbReference type="GO" id="GO:0003677">
    <property type="term" value="F:DNA binding"/>
    <property type="evidence" value="ECO:0007669"/>
    <property type="project" value="InterPro"/>
</dbReference>
<feature type="coiled-coil region" evidence="2">
    <location>
        <begin position="261"/>
        <end position="288"/>
    </location>
</feature>
<protein>
    <recommendedName>
        <fullName evidence="3">BESS domain-containing protein</fullName>
    </recommendedName>
</protein>
<evidence type="ECO:0000256" key="1">
    <source>
        <dbReference type="PROSITE-ProRule" id="PRU00371"/>
    </source>
</evidence>
<comment type="subcellular location">
    <subcellularLocation>
        <location evidence="1">Nucleus</location>
    </subcellularLocation>
</comment>
<dbReference type="GO" id="GO:0005634">
    <property type="term" value="C:nucleus"/>
    <property type="evidence" value="ECO:0007669"/>
    <property type="project" value="UniProtKB-SubCell"/>
</dbReference>
<reference evidence="4" key="2">
    <citation type="submission" date="2021-08" db="EMBL/GenBank/DDBJ databases">
        <authorList>
            <person name="Eriksson T."/>
        </authorList>
    </citation>
    <scope>NUCLEOTIDE SEQUENCE</scope>
    <source>
        <strain evidence="4">Stoneville</strain>
        <tissue evidence="4">Whole head</tissue>
    </source>
</reference>
<name>A0A8J6H460_TENMO</name>
<keyword evidence="1" id="KW-0539">Nucleus</keyword>
<feature type="domain" description="BESS" evidence="3">
    <location>
        <begin position="27"/>
        <end position="66"/>
    </location>
</feature>
<gene>
    <name evidence="4" type="ORF">GEV33_015401</name>
</gene>
<dbReference type="InterPro" id="IPR004210">
    <property type="entry name" value="BESS_motif"/>
</dbReference>
<evidence type="ECO:0000256" key="2">
    <source>
        <dbReference type="SAM" id="Coils"/>
    </source>
</evidence>
<comment type="caution">
    <text evidence="4">The sequence shown here is derived from an EMBL/GenBank/DDBJ whole genome shotgun (WGS) entry which is preliminary data.</text>
</comment>
<dbReference type="Gene3D" id="1.20.58.130">
    <property type="match status" value="1"/>
</dbReference>
<dbReference type="AlphaFoldDB" id="A0A8J6H460"/>
<dbReference type="Proteomes" id="UP000719412">
    <property type="component" value="Unassembled WGS sequence"/>
</dbReference>
<dbReference type="PROSITE" id="PS51031">
    <property type="entry name" value="BESS"/>
    <property type="match status" value="1"/>
</dbReference>
<proteinExistence type="predicted"/>
<sequence length="305" mass="34578">MLVLDIEKKKLDLLTQKVRKREANDQEDENLLFFKSLLPHIKKIQPERILAFRGRIQELVQEFAYSTNSFSFICTLLGSSVAAWLSVIVLRGHGPGASGFESHRRGRIFSKEGTSAGPWMCVYVYQGLTVGWWKEERHSSDTTARSAGFESQAGWASHGCCVLLYSCCIVQKKEKREAYGIDNESGAIERFENISGLSDEEQKYLAASTDGLVGKHAITEKSSSYLDQEWNPMEVQSVEIKRKTTLLIAFANLEAMMTLNTNEIKSEMAQLRQEMSELKTELKSFKSELLSEMTTQIRVLLEQEL</sequence>
<accession>A0A8J6H460</accession>
<dbReference type="Pfam" id="PF02944">
    <property type="entry name" value="BESS"/>
    <property type="match status" value="1"/>
</dbReference>
<keyword evidence="5" id="KW-1185">Reference proteome</keyword>